<sequence length="218" mass="24330">METDNGGQLAKRVAQANVQRRQFIQYCRDHTAHLSTEAGPSDDRATETVSSKATTLPPAMELDALTAEEFDDDMDSLMTASTTFDNNTKLKLPPLNRLSPDGEAFQCPICSTIKQFDREKAWRAHAYQDLRAYSCTIGGKDCATTMFGDRKKLVRPRDHAAPLSLYLHFVQPAIPRQNRHDDAHQKLSWNTAARSAINAGRLRTDCSNSLQGLRLPVL</sequence>
<dbReference type="RefSeq" id="XP_066717895.1">
    <property type="nucleotide sequence ID" value="XM_066855728.1"/>
</dbReference>
<evidence type="ECO:0000313" key="4">
    <source>
        <dbReference type="Proteomes" id="UP001480595"/>
    </source>
</evidence>
<dbReference type="PANTHER" id="PTHR35391:SF7">
    <property type="entry name" value="C2H2-TYPE DOMAIN-CONTAINING PROTEIN"/>
    <property type="match status" value="1"/>
</dbReference>
<gene>
    <name evidence="3" type="ORF">PG994_004319</name>
</gene>
<dbReference type="EMBL" id="JAQQWL010000005">
    <property type="protein sequence ID" value="KAK8073420.1"/>
    <property type="molecule type" value="Genomic_DNA"/>
</dbReference>
<name>A0ABR1VQA0_9PEZI</name>
<protein>
    <recommendedName>
        <fullName evidence="2">Oxidoreductase acuF-like C2H2 type zinc-finger domain-containing protein</fullName>
    </recommendedName>
</protein>
<dbReference type="InterPro" id="IPR058925">
    <property type="entry name" value="zf-C2H2_AcuF"/>
</dbReference>
<proteinExistence type="predicted"/>
<reference evidence="3 4" key="1">
    <citation type="submission" date="2023-01" db="EMBL/GenBank/DDBJ databases">
        <title>Analysis of 21 Apiospora genomes using comparative genomics revels a genus with tremendous synthesis potential of carbohydrate active enzymes and secondary metabolites.</title>
        <authorList>
            <person name="Sorensen T."/>
        </authorList>
    </citation>
    <scope>NUCLEOTIDE SEQUENCE [LARGE SCALE GENOMIC DNA]</scope>
    <source>
        <strain evidence="3 4">CBS 135458</strain>
    </source>
</reference>
<evidence type="ECO:0000259" key="2">
    <source>
        <dbReference type="Pfam" id="PF26082"/>
    </source>
</evidence>
<dbReference type="Pfam" id="PF26082">
    <property type="entry name" value="zf-C2H2_AcuF"/>
    <property type="match status" value="1"/>
</dbReference>
<evidence type="ECO:0000256" key="1">
    <source>
        <dbReference type="SAM" id="MobiDB-lite"/>
    </source>
</evidence>
<dbReference type="GeneID" id="92088791"/>
<dbReference type="Proteomes" id="UP001480595">
    <property type="component" value="Unassembled WGS sequence"/>
</dbReference>
<feature type="region of interest" description="Disordered" evidence="1">
    <location>
        <begin position="34"/>
        <end position="53"/>
    </location>
</feature>
<dbReference type="PANTHER" id="PTHR35391">
    <property type="entry name" value="C2H2-TYPE DOMAIN-CONTAINING PROTEIN-RELATED"/>
    <property type="match status" value="1"/>
</dbReference>
<feature type="domain" description="Oxidoreductase acuF-like C2H2 type zinc-finger" evidence="2">
    <location>
        <begin position="102"/>
        <end position="130"/>
    </location>
</feature>
<comment type="caution">
    <text evidence="3">The sequence shown here is derived from an EMBL/GenBank/DDBJ whole genome shotgun (WGS) entry which is preliminary data.</text>
</comment>
<accession>A0ABR1VQA0</accession>
<keyword evidence="4" id="KW-1185">Reference proteome</keyword>
<organism evidence="3 4">
    <name type="scientific">Apiospora phragmitis</name>
    <dbReference type="NCBI Taxonomy" id="2905665"/>
    <lineage>
        <taxon>Eukaryota</taxon>
        <taxon>Fungi</taxon>
        <taxon>Dikarya</taxon>
        <taxon>Ascomycota</taxon>
        <taxon>Pezizomycotina</taxon>
        <taxon>Sordariomycetes</taxon>
        <taxon>Xylariomycetidae</taxon>
        <taxon>Amphisphaeriales</taxon>
        <taxon>Apiosporaceae</taxon>
        <taxon>Apiospora</taxon>
    </lineage>
</organism>
<evidence type="ECO:0000313" key="3">
    <source>
        <dbReference type="EMBL" id="KAK8073420.1"/>
    </source>
</evidence>